<gene>
    <name evidence="2" type="ORF">HHK36_002156</name>
</gene>
<protein>
    <recommendedName>
        <fullName evidence="1">DUF7032 domain-containing protein</fullName>
    </recommendedName>
</protein>
<organism evidence="2 3">
    <name type="scientific">Tetracentron sinense</name>
    <name type="common">Spur-leaf</name>
    <dbReference type="NCBI Taxonomy" id="13715"/>
    <lineage>
        <taxon>Eukaryota</taxon>
        <taxon>Viridiplantae</taxon>
        <taxon>Streptophyta</taxon>
        <taxon>Embryophyta</taxon>
        <taxon>Tracheophyta</taxon>
        <taxon>Spermatophyta</taxon>
        <taxon>Magnoliopsida</taxon>
        <taxon>Trochodendrales</taxon>
        <taxon>Trochodendraceae</taxon>
        <taxon>Tetracentron</taxon>
    </lineage>
</organism>
<dbReference type="SUPFAM" id="SSF48371">
    <property type="entry name" value="ARM repeat"/>
    <property type="match status" value="1"/>
</dbReference>
<dbReference type="Proteomes" id="UP000655225">
    <property type="component" value="Unassembled WGS sequence"/>
</dbReference>
<comment type="caution">
    <text evidence="2">The sequence shown here is derived from an EMBL/GenBank/DDBJ whole genome shotgun (WGS) entry which is preliminary data.</text>
</comment>
<proteinExistence type="predicted"/>
<keyword evidence="3" id="KW-1185">Reference proteome</keyword>
<dbReference type="Gene3D" id="1.25.10.10">
    <property type="entry name" value="Leucine-rich Repeat Variant"/>
    <property type="match status" value="2"/>
</dbReference>
<dbReference type="PANTHER" id="PTHR46043">
    <property type="entry name" value="ARM REPEAT SUPERFAMILY PROTEIN"/>
    <property type="match status" value="1"/>
</dbReference>
<evidence type="ECO:0000259" key="1">
    <source>
        <dbReference type="Pfam" id="PF23005"/>
    </source>
</evidence>
<sequence length="437" mass="47645">MHSTAALPPPSPTQTLHLIHHLLISCLTVKSFIGRWQLLRSKLTLLKTSLAEISASPHWSGNPLLHDLLLNLTKSISDQCQDNHPSSYAGEKLLMQSDLDMASAPLSAILHDFDLLLKSGLLRHSNVIVLSQPGPGSAKDELGFFIPDLFARLQIGGIEFKNKALESLLHLLAQDNKAAVLVSKEGDVGYLVRMLDSNFREQAAIVVSVLASSNNAWAISAYCGVPVTQIHADGAMKNIAAVEDVRMALWKEGAVTVLVQLLVSGTDVAQEKAAIVFKSLPHPARISGLRYYKKRDCRNFCNCLRNHRLADLIMHRNVTLQQISASLLVNLSISNANKGAIGGCMGALVKMVESPKPVGLQEMLDPKNELACKKYLVSVISAIAAGGSYGCRKKILVAGAYPHLQKLAEMEVDRAKKALQRLSGNRLKNILNKTRRE</sequence>
<dbReference type="Pfam" id="PF23005">
    <property type="entry name" value="DUF7032"/>
    <property type="match status" value="1"/>
</dbReference>
<evidence type="ECO:0000313" key="2">
    <source>
        <dbReference type="EMBL" id="KAF8414157.1"/>
    </source>
</evidence>
<dbReference type="InterPro" id="IPR054296">
    <property type="entry name" value="DUF7032"/>
</dbReference>
<evidence type="ECO:0000313" key="3">
    <source>
        <dbReference type="Proteomes" id="UP000655225"/>
    </source>
</evidence>
<dbReference type="OrthoDB" id="7537227at2759"/>
<accession>A0A835A505</accession>
<dbReference type="OMA" id="HADGAMK"/>
<dbReference type="EMBL" id="JABCRI010000001">
    <property type="protein sequence ID" value="KAF8414157.1"/>
    <property type="molecule type" value="Genomic_DNA"/>
</dbReference>
<reference evidence="2 3" key="1">
    <citation type="submission" date="2020-04" db="EMBL/GenBank/DDBJ databases">
        <title>Plant Genome Project.</title>
        <authorList>
            <person name="Zhang R.-G."/>
        </authorList>
    </citation>
    <scope>NUCLEOTIDE SEQUENCE [LARGE SCALE GENOMIC DNA]</scope>
    <source>
        <strain evidence="2">YNK0</strain>
        <tissue evidence="2">Leaf</tissue>
    </source>
</reference>
<name>A0A835A505_TETSI</name>
<dbReference type="PANTHER" id="PTHR46043:SF2">
    <property type="entry name" value="ARM REPEAT SUPERFAMILY PROTEIN"/>
    <property type="match status" value="1"/>
</dbReference>
<dbReference type="AlphaFoldDB" id="A0A835A505"/>
<feature type="domain" description="DUF7032" evidence="1">
    <location>
        <begin position="14"/>
        <end position="120"/>
    </location>
</feature>
<dbReference type="InterPro" id="IPR016024">
    <property type="entry name" value="ARM-type_fold"/>
</dbReference>
<dbReference type="InterPro" id="IPR011989">
    <property type="entry name" value="ARM-like"/>
</dbReference>